<dbReference type="Proteomes" id="UP001596189">
    <property type="component" value="Unassembled WGS sequence"/>
</dbReference>
<feature type="transmembrane region" description="Helical" evidence="2">
    <location>
        <begin position="12"/>
        <end position="32"/>
    </location>
</feature>
<dbReference type="RefSeq" id="WP_345715554.1">
    <property type="nucleotide sequence ID" value="NZ_BAABFP010000002.1"/>
</dbReference>
<keyword evidence="2" id="KW-0812">Transmembrane</keyword>
<dbReference type="EMBL" id="JBHSRD010000004">
    <property type="protein sequence ID" value="MFC6007765.1"/>
    <property type="molecule type" value="Genomic_DNA"/>
</dbReference>
<name>A0ABW1JFP8_9ACTN</name>
<keyword evidence="2" id="KW-0472">Membrane</keyword>
<feature type="transmembrane region" description="Helical" evidence="2">
    <location>
        <begin position="38"/>
        <end position="59"/>
    </location>
</feature>
<proteinExistence type="predicted"/>
<keyword evidence="2" id="KW-1133">Transmembrane helix</keyword>
<comment type="caution">
    <text evidence="3">The sequence shown here is derived from an EMBL/GenBank/DDBJ whole genome shotgun (WGS) entry which is preliminary data.</text>
</comment>
<evidence type="ECO:0000313" key="4">
    <source>
        <dbReference type="Proteomes" id="UP001596189"/>
    </source>
</evidence>
<sequence length="89" mass="9497">MPGSKDARPDGRVTRPLLALLLAGVLCGLLRYVTGLGWLTLAPMVLAVFVVSGITGYVLQRHLDRRPKADPLEAPSEPGTPRALHSGQD</sequence>
<reference evidence="4" key="1">
    <citation type="journal article" date="2019" name="Int. J. Syst. Evol. Microbiol.">
        <title>The Global Catalogue of Microorganisms (GCM) 10K type strain sequencing project: providing services to taxonomists for standard genome sequencing and annotation.</title>
        <authorList>
            <consortium name="The Broad Institute Genomics Platform"/>
            <consortium name="The Broad Institute Genome Sequencing Center for Infectious Disease"/>
            <person name="Wu L."/>
            <person name="Ma J."/>
        </authorList>
    </citation>
    <scope>NUCLEOTIDE SEQUENCE [LARGE SCALE GENOMIC DNA]</scope>
    <source>
        <strain evidence="4">KACC 14249</strain>
    </source>
</reference>
<feature type="region of interest" description="Disordered" evidence="1">
    <location>
        <begin position="67"/>
        <end position="89"/>
    </location>
</feature>
<evidence type="ECO:0000313" key="3">
    <source>
        <dbReference type="EMBL" id="MFC6007765.1"/>
    </source>
</evidence>
<protein>
    <submittedName>
        <fullName evidence="3">Uncharacterized protein</fullName>
    </submittedName>
</protein>
<keyword evidence="4" id="KW-1185">Reference proteome</keyword>
<evidence type="ECO:0000256" key="2">
    <source>
        <dbReference type="SAM" id="Phobius"/>
    </source>
</evidence>
<organism evidence="3 4">
    <name type="scientific">Angustibacter luteus</name>
    <dbReference type="NCBI Taxonomy" id="658456"/>
    <lineage>
        <taxon>Bacteria</taxon>
        <taxon>Bacillati</taxon>
        <taxon>Actinomycetota</taxon>
        <taxon>Actinomycetes</taxon>
        <taxon>Kineosporiales</taxon>
        <taxon>Kineosporiaceae</taxon>
    </lineage>
</organism>
<evidence type="ECO:0000256" key="1">
    <source>
        <dbReference type="SAM" id="MobiDB-lite"/>
    </source>
</evidence>
<accession>A0ABW1JFP8</accession>
<gene>
    <name evidence="3" type="ORF">ACFQDO_11550</name>
</gene>